<organism evidence="1 2">
    <name type="scientific">Melia azedarach</name>
    <name type="common">Chinaberry tree</name>
    <dbReference type="NCBI Taxonomy" id="155640"/>
    <lineage>
        <taxon>Eukaryota</taxon>
        <taxon>Viridiplantae</taxon>
        <taxon>Streptophyta</taxon>
        <taxon>Embryophyta</taxon>
        <taxon>Tracheophyta</taxon>
        <taxon>Spermatophyta</taxon>
        <taxon>Magnoliopsida</taxon>
        <taxon>eudicotyledons</taxon>
        <taxon>Gunneridae</taxon>
        <taxon>Pentapetalae</taxon>
        <taxon>rosids</taxon>
        <taxon>malvids</taxon>
        <taxon>Sapindales</taxon>
        <taxon>Meliaceae</taxon>
        <taxon>Melia</taxon>
    </lineage>
</organism>
<comment type="caution">
    <text evidence="1">The sequence shown here is derived from an EMBL/GenBank/DDBJ whole genome shotgun (WGS) entry which is preliminary data.</text>
</comment>
<dbReference type="EMBL" id="CM051395">
    <property type="protein sequence ID" value="KAJ4726561.1"/>
    <property type="molecule type" value="Genomic_DNA"/>
</dbReference>
<evidence type="ECO:0000313" key="2">
    <source>
        <dbReference type="Proteomes" id="UP001164539"/>
    </source>
</evidence>
<sequence>MASLVAENWVNYDGIEVSKFDSALLMSLLEESNGEEYSDEQLNSVIQSLEAEIKEQNMIECHDLSMEPELLSDEENGQKTSMNFGWGDNMELAPSSPSDDMNWSTYMDQYELDLDNFSEFKGVCDYSQINFNVVSSEEHDFSSLWHETYDGIGY</sequence>
<evidence type="ECO:0000313" key="1">
    <source>
        <dbReference type="EMBL" id="KAJ4726561.1"/>
    </source>
</evidence>
<protein>
    <submittedName>
        <fullName evidence="1">Heat stress transcription factor B-4b</fullName>
    </submittedName>
</protein>
<name>A0ACC1YS09_MELAZ</name>
<reference evidence="1 2" key="1">
    <citation type="journal article" date="2023" name="Science">
        <title>Complex scaffold remodeling in plant triterpene biosynthesis.</title>
        <authorList>
            <person name="De La Pena R."/>
            <person name="Hodgson H."/>
            <person name="Liu J.C."/>
            <person name="Stephenson M.J."/>
            <person name="Martin A.C."/>
            <person name="Owen C."/>
            <person name="Harkess A."/>
            <person name="Leebens-Mack J."/>
            <person name="Jimenez L.E."/>
            <person name="Osbourn A."/>
            <person name="Sattely E.S."/>
        </authorList>
    </citation>
    <scope>NUCLEOTIDE SEQUENCE [LARGE SCALE GENOMIC DNA]</scope>
    <source>
        <strain evidence="2">cv. JPN11</strain>
        <tissue evidence="1">Leaf</tissue>
    </source>
</reference>
<accession>A0ACC1YS09</accession>
<proteinExistence type="predicted"/>
<gene>
    <name evidence="1" type="ORF">OWV82_005251</name>
</gene>
<keyword evidence="2" id="KW-1185">Reference proteome</keyword>
<dbReference type="Proteomes" id="UP001164539">
    <property type="component" value="Chromosome 2"/>
</dbReference>